<protein>
    <submittedName>
        <fullName evidence="1">Uncharacterized protein</fullName>
    </submittedName>
</protein>
<name>A0A7J7KPH2_BUGNE</name>
<proteinExistence type="predicted"/>
<sequence length="73" mass="8730">MVSMTSKPSRDMVKQIESKLEKCRNQEFNPNNEAFQRKMRDLEEDDDMQQLQLYQQNSDEQIQMEEDIITTNG</sequence>
<organism evidence="1 2">
    <name type="scientific">Bugula neritina</name>
    <name type="common">Brown bryozoan</name>
    <name type="synonym">Sertularia neritina</name>
    <dbReference type="NCBI Taxonomy" id="10212"/>
    <lineage>
        <taxon>Eukaryota</taxon>
        <taxon>Metazoa</taxon>
        <taxon>Spiralia</taxon>
        <taxon>Lophotrochozoa</taxon>
        <taxon>Bryozoa</taxon>
        <taxon>Gymnolaemata</taxon>
        <taxon>Cheilostomatida</taxon>
        <taxon>Flustrina</taxon>
        <taxon>Buguloidea</taxon>
        <taxon>Bugulidae</taxon>
        <taxon>Bugula</taxon>
    </lineage>
</organism>
<accession>A0A7J7KPH2</accession>
<dbReference type="OrthoDB" id="340962at2759"/>
<keyword evidence="2" id="KW-1185">Reference proteome</keyword>
<dbReference type="AlphaFoldDB" id="A0A7J7KPH2"/>
<gene>
    <name evidence="1" type="ORF">EB796_001604</name>
</gene>
<dbReference type="Proteomes" id="UP000593567">
    <property type="component" value="Unassembled WGS sequence"/>
</dbReference>
<evidence type="ECO:0000313" key="2">
    <source>
        <dbReference type="Proteomes" id="UP000593567"/>
    </source>
</evidence>
<dbReference type="EMBL" id="VXIV02000183">
    <property type="protein sequence ID" value="KAF6040081.1"/>
    <property type="molecule type" value="Genomic_DNA"/>
</dbReference>
<comment type="caution">
    <text evidence="1">The sequence shown here is derived from an EMBL/GenBank/DDBJ whole genome shotgun (WGS) entry which is preliminary data.</text>
</comment>
<evidence type="ECO:0000313" key="1">
    <source>
        <dbReference type="EMBL" id="KAF6040081.1"/>
    </source>
</evidence>
<reference evidence="1" key="1">
    <citation type="submission" date="2020-06" db="EMBL/GenBank/DDBJ databases">
        <title>Draft genome of Bugula neritina, a colonial animal packing powerful symbionts and potential medicines.</title>
        <authorList>
            <person name="Rayko M."/>
        </authorList>
    </citation>
    <scope>NUCLEOTIDE SEQUENCE [LARGE SCALE GENOMIC DNA]</scope>
    <source>
        <strain evidence="1">Kwan_BN1</strain>
    </source>
</reference>